<protein>
    <submittedName>
        <fullName evidence="2">Uu.00g132150.m01.CDS01</fullName>
    </submittedName>
</protein>
<gene>
    <name evidence="2" type="ORF">KHLLAP_LOCUS6289</name>
</gene>
<accession>A0AAI8YIC6</accession>
<name>A0AAI8YIC6_9PEZI</name>
<evidence type="ECO:0000313" key="2">
    <source>
        <dbReference type="EMBL" id="CAJ2505821.1"/>
    </source>
</evidence>
<keyword evidence="3" id="KW-1185">Reference proteome</keyword>
<reference evidence="2" key="1">
    <citation type="submission" date="2023-10" db="EMBL/GenBank/DDBJ databases">
        <authorList>
            <person name="Hackl T."/>
        </authorList>
    </citation>
    <scope>NUCLEOTIDE SEQUENCE</scope>
</reference>
<dbReference type="InterPro" id="IPR046676">
    <property type="entry name" value="DUF6546"/>
</dbReference>
<feature type="domain" description="DUF6546" evidence="1">
    <location>
        <begin position="297"/>
        <end position="491"/>
    </location>
</feature>
<dbReference type="Pfam" id="PF20183">
    <property type="entry name" value="DUF6546"/>
    <property type="match status" value="1"/>
</dbReference>
<comment type="caution">
    <text evidence="2">The sequence shown here is derived from an EMBL/GenBank/DDBJ whole genome shotgun (WGS) entry which is preliminary data.</text>
</comment>
<evidence type="ECO:0000259" key="1">
    <source>
        <dbReference type="Pfam" id="PF20183"/>
    </source>
</evidence>
<dbReference type="AlphaFoldDB" id="A0AAI8YIC6"/>
<dbReference type="EMBL" id="CAUWAG010000007">
    <property type="protein sequence ID" value="CAJ2505821.1"/>
    <property type="molecule type" value="Genomic_DNA"/>
</dbReference>
<dbReference type="Proteomes" id="UP001295740">
    <property type="component" value="Unassembled WGS sequence"/>
</dbReference>
<proteinExistence type="predicted"/>
<organism evidence="2 3">
    <name type="scientific">Anthostomella pinea</name>
    <dbReference type="NCBI Taxonomy" id="933095"/>
    <lineage>
        <taxon>Eukaryota</taxon>
        <taxon>Fungi</taxon>
        <taxon>Dikarya</taxon>
        <taxon>Ascomycota</taxon>
        <taxon>Pezizomycotina</taxon>
        <taxon>Sordariomycetes</taxon>
        <taxon>Xylariomycetidae</taxon>
        <taxon>Xylariales</taxon>
        <taxon>Xylariaceae</taxon>
        <taxon>Anthostomella</taxon>
    </lineage>
</organism>
<sequence length="506" mass="59476">MPRFRWDRLPRDIQLIILDLLVAERWLVFRKSPSDQPPRQHLSTYAAVCREWQAFFEKPNFRRLTLHQSDLPELERSVQGHRQQHVRWVWLRFQIPPYSCVDCRKRETQTQDRNHDLEFTRAIWALFRILRSWKQDATAPKNMFILELSAHSPGDGAHYFKELSDRADDAAHLNMRGRVKHPNDRRHHWRRHRWNRQPEMAARHRVFGSKLGLRFDMRAACVKKGTDLAKVPFVSHLIIRRQFHRAFSAKALLVIADHLPRLELFQYEPWRGLDDGEHQQMRDRDHGMLLSRAAKHSSSLAALSIFEDFTSHMHSGGMRFGHPVLAQLALRASYGLQRMCLSFLVDAKDFFRDSWPGNEDLQEANQPEWTNLEYLALTSHALNPLEIDNLAVAAAKAARRMPKLSVMEIWTCGPGYACIFRYSFQKDDRPDLRLSSTWGCSLQKATAVAWQHVAQDRGWNESRTKEVLLDHRYTSHGQIIHLLDLQSTIIDNISWRQLGRESRWYP</sequence>
<evidence type="ECO:0000313" key="3">
    <source>
        <dbReference type="Proteomes" id="UP001295740"/>
    </source>
</evidence>